<dbReference type="PROSITE" id="PS50088">
    <property type="entry name" value="ANK_REPEAT"/>
    <property type="match status" value="1"/>
</dbReference>
<dbReference type="Proteomes" id="UP001229651">
    <property type="component" value="Unassembled WGS sequence"/>
</dbReference>
<evidence type="ECO:0000256" key="1">
    <source>
        <dbReference type="ARBA" id="ARBA00022737"/>
    </source>
</evidence>
<sequence>MDEDSEQYRKIRAIAMDLAREGNSAELADFLDHGLDVDARDESGNSLLMLAAYHGRAGTVELLLRRGADPDVTNDRDQTPIAGALFKGESEIVELLKRSGANLDLGTPTARQAAEMFGRTL</sequence>
<dbReference type="Pfam" id="PF12796">
    <property type="entry name" value="Ank_2"/>
    <property type="match status" value="1"/>
</dbReference>
<evidence type="ECO:0000313" key="4">
    <source>
        <dbReference type="EMBL" id="MDQ0380453.1"/>
    </source>
</evidence>
<name>A0ABU0EZ78_9PSEU</name>
<keyword evidence="5" id="KW-1185">Reference proteome</keyword>
<dbReference type="InterPro" id="IPR036770">
    <property type="entry name" value="Ankyrin_rpt-contain_sf"/>
</dbReference>
<reference evidence="4 5" key="1">
    <citation type="submission" date="2023-07" db="EMBL/GenBank/DDBJ databases">
        <title>Sequencing the genomes of 1000 actinobacteria strains.</title>
        <authorList>
            <person name="Klenk H.-P."/>
        </authorList>
    </citation>
    <scope>NUCLEOTIDE SEQUENCE [LARGE SCALE GENOMIC DNA]</scope>
    <source>
        <strain evidence="4 5">DSM 45805</strain>
    </source>
</reference>
<feature type="repeat" description="ANK" evidence="3">
    <location>
        <begin position="43"/>
        <end position="75"/>
    </location>
</feature>
<dbReference type="SMART" id="SM00248">
    <property type="entry name" value="ANK"/>
    <property type="match status" value="2"/>
</dbReference>
<dbReference type="PANTHER" id="PTHR24171">
    <property type="entry name" value="ANKYRIN REPEAT DOMAIN-CONTAINING PROTEIN 39-RELATED"/>
    <property type="match status" value="1"/>
</dbReference>
<comment type="caution">
    <text evidence="4">The sequence shown here is derived from an EMBL/GenBank/DDBJ whole genome shotgun (WGS) entry which is preliminary data.</text>
</comment>
<gene>
    <name evidence="4" type="ORF">FB470_004447</name>
</gene>
<keyword evidence="2 3" id="KW-0040">ANK repeat</keyword>
<protein>
    <submittedName>
        <fullName evidence="4">Ankyrin repeat protein</fullName>
    </submittedName>
</protein>
<dbReference type="PANTHER" id="PTHR24171:SF10">
    <property type="entry name" value="ANKYRIN REPEAT DOMAIN-CONTAINING PROTEIN 29-LIKE"/>
    <property type="match status" value="1"/>
</dbReference>
<proteinExistence type="predicted"/>
<dbReference type="InterPro" id="IPR002110">
    <property type="entry name" value="Ankyrin_rpt"/>
</dbReference>
<dbReference type="SUPFAM" id="SSF48403">
    <property type="entry name" value="Ankyrin repeat"/>
    <property type="match status" value="1"/>
</dbReference>
<dbReference type="PROSITE" id="PS50297">
    <property type="entry name" value="ANK_REP_REGION"/>
    <property type="match status" value="1"/>
</dbReference>
<dbReference type="Gene3D" id="1.25.40.20">
    <property type="entry name" value="Ankyrin repeat-containing domain"/>
    <property type="match status" value="1"/>
</dbReference>
<evidence type="ECO:0000313" key="5">
    <source>
        <dbReference type="Proteomes" id="UP001229651"/>
    </source>
</evidence>
<evidence type="ECO:0000256" key="3">
    <source>
        <dbReference type="PROSITE-ProRule" id="PRU00023"/>
    </source>
</evidence>
<organism evidence="4 5">
    <name type="scientific">Amycolatopsis thermophila</name>
    <dbReference type="NCBI Taxonomy" id="206084"/>
    <lineage>
        <taxon>Bacteria</taxon>
        <taxon>Bacillati</taxon>
        <taxon>Actinomycetota</taxon>
        <taxon>Actinomycetes</taxon>
        <taxon>Pseudonocardiales</taxon>
        <taxon>Pseudonocardiaceae</taxon>
        <taxon>Amycolatopsis</taxon>
    </lineage>
</organism>
<accession>A0ABU0EZ78</accession>
<dbReference type="EMBL" id="JAUSUT010000001">
    <property type="protein sequence ID" value="MDQ0380453.1"/>
    <property type="molecule type" value="Genomic_DNA"/>
</dbReference>
<keyword evidence="1" id="KW-0677">Repeat</keyword>
<evidence type="ECO:0000256" key="2">
    <source>
        <dbReference type="ARBA" id="ARBA00023043"/>
    </source>
</evidence>